<evidence type="ECO:0000256" key="2">
    <source>
        <dbReference type="ARBA" id="ARBA00022679"/>
    </source>
</evidence>
<dbReference type="InterPro" id="IPR002213">
    <property type="entry name" value="UDP_glucos_trans"/>
</dbReference>
<dbReference type="Proteomes" id="UP000237105">
    <property type="component" value="Unassembled WGS sequence"/>
</dbReference>
<dbReference type="STRING" id="3476.A0A2P5C668"/>
<comment type="similarity">
    <text evidence="1">Belongs to the UDP-glycosyltransferase family.</text>
</comment>
<dbReference type="OrthoDB" id="1418367at2759"/>
<sequence>MGSLRCRDLPGVCQVSDVTTKAAEPEPLLLNTFEDLEGPMPPKSVIYVSFGSVTVVTQHDLMEFWYGLVNSKQRFLWVIRPDLIAREGDDGLVPAELAEETSERVYMVGYAPQELVLDHPAVGGFLTHSGWNSTSESIVVGLGLDMKDVCDWKVVEKMVKDLMVERREEFARSTAEMAKLAKKSVSEGGSSYSNLERLIEDIKLTAT</sequence>
<dbReference type="Pfam" id="PF00201">
    <property type="entry name" value="UDPGT"/>
    <property type="match status" value="1"/>
</dbReference>
<dbReference type="AlphaFoldDB" id="A0A2P5C668"/>
<organism evidence="3 4">
    <name type="scientific">Parasponia andersonii</name>
    <name type="common">Sponia andersonii</name>
    <dbReference type="NCBI Taxonomy" id="3476"/>
    <lineage>
        <taxon>Eukaryota</taxon>
        <taxon>Viridiplantae</taxon>
        <taxon>Streptophyta</taxon>
        <taxon>Embryophyta</taxon>
        <taxon>Tracheophyta</taxon>
        <taxon>Spermatophyta</taxon>
        <taxon>Magnoliopsida</taxon>
        <taxon>eudicotyledons</taxon>
        <taxon>Gunneridae</taxon>
        <taxon>Pentapetalae</taxon>
        <taxon>rosids</taxon>
        <taxon>fabids</taxon>
        <taxon>Rosales</taxon>
        <taxon>Cannabaceae</taxon>
        <taxon>Parasponia</taxon>
    </lineage>
</organism>
<name>A0A2P5C668_PARAD</name>
<dbReference type="PANTHER" id="PTHR11926">
    <property type="entry name" value="GLUCOSYL/GLUCURONOSYL TRANSFERASES"/>
    <property type="match status" value="1"/>
</dbReference>
<dbReference type="Gene3D" id="3.40.50.2000">
    <property type="entry name" value="Glycogen Phosphorylase B"/>
    <property type="match status" value="3"/>
</dbReference>
<evidence type="ECO:0000256" key="1">
    <source>
        <dbReference type="ARBA" id="ARBA00009995"/>
    </source>
</evidence>
<dbReference type="CDD" id="cd03784">
    <property type="entry name" value="GT1_Gtf-like"/>
    <property type="match status" value="1"/>
</dbReference>
<accession>A0A2P5C668</accession>
<keyword evidence="2 3" id="KW-0808">Transferase</keyword>
<evidence type="ECO:0000313" key="4">
    <source>
        <dbReference type="Proteomes" id="UP000237105"/>
    </source>
</evidence>
<dbReference type="PANTHER" id="PTHR11926:SF1392">
    <property type="entry name" value="GLYCOSYLTRANSFERASE"/>
    <property type="match status" value="1"/>
</dbReference>
<dbReference type="GO" id="GO:0080043">
    <property type="term" value="F:quercetin 3-O-glucosyltransferase activity"/>
    <property type="evidence" value="ECO:0007669"/>
    <property type="project" value="TreeGrafter"/>
</dbReference>
<protein>
    <submittedName>
        <fullName evidence="3">UDP-glucuronosyl/UDP-glucosyltransferase</fullName>
    </submittedName>
</protein>
<dbReference type="GO" id="GO:0080044">
    <property type="term" value="F:quercetin 7-O-glucosyltransferase activity"/>
    <property type="evidence" value="ECO:0007669"/>
    <property type="project" value="TreeGrafter"/>
</dbReference>
<proteinExistence type="inferred from homology"/>
<dbReference type="EMBL" id="JXTB01000170">
    <property type="protein sequence ID" value="PON56501.1"/>
    <property type="molecule type" value="Genomic_DNA"/>
</dbReference>
<dbReference type="SUPFAM" id="SSF53756">
    <property type="entry name" value="UDP-Glycosyltransferase/glycogen phosphorylase"/>
    <property type="match status" value="1"/>
</dbReference>
<reference evidence="4" key="1">
    <citation type="submission" date="2016-06" db="EMBL/GenBank/DDBJ databases">
        <title>Parallel loss of symbiosis genes in relatives of nitrogen-fixing non-legume Parasponia.</title>
        <authorList>
            <person name="Van Velzen R."/>
            <person name="Holmer R."/>
            <person name="Bu F."/>
            <person name="Rutten L."/>
            <person name="Van Zeijl A."/>
            <person name="Liu W."/>
            <person name="Santuari L."/>
            <person name="Cao Q."/>
            <person name="Sharma T."/>
            <person name="Shen D."/>
            <person name="Roswanjaya Y."/>
            <person name="Wardhani T."/>
            <person name="Kalhor M.S."/>
            <person name="Jansen J."/>
            <person name="Van den Hoogen J."/>
            <person name="Gungor B."/>
            <person name="Hartog M."/>
            <person name="Hontelez J."/>
            <person name="Verver J."/>
            <person name="Yang W.-C."/>
            <person name="Schijlen E."/>
            <person name="Repin R."/>
            <person name="Schilthuizen M."/>
            <person name="Schranz E."/>
            <person name="Heidstra R."/>
            <person name="Miyata K."/>
            <person name="Fedorova E."/>
            <person name="Kohlen W."/>
            <person name="Bisseling T."/>
            <person name="Smit S."/>
            <person name="Geurts R."/>
        </authorList>
    </citation>
    <scope>NUCLEOTIDE SEQUENCE [LARGE SCALE GENOMIC DNA]</scope>
    <source>
        <strain evidence="4">cv. WU1-14</strain>
    </source>
</reference>
<keyword evidence="4" id="KW-1185">Reference proteome</keyword>
<evidence type="ECO:0000313" key="3">
    <source>
        <dbReference type="EMBL" id="PON56501.1"/>
    </source>
</evidence>
<comment type="caution">
    <text evidence="3">The sequence shown here is derived from an EMBL/GenBank/DDBJ whole genome shotgun (WGS) entry which is preliminary data.</text>
</comment>
<gene>
    <name evidence="3" type="ORF">PanWU01x14_180690</name>
</gene>